<dbReference type="InterPro" id="IPR046373">
    <property type="entry name" value="Acyl-CoA_Oxase/DH_mid-dom_sf"/>
</dbReference>
<sequence length="353" mass="37399">MATATGFAACTKMGRVNSWIEHARYLADEIFAPQADAVDRTGEIPGIHFDLLAEYGFYGATMADDMDIATFTQAGEILVAGCLTTTFVWAQHLGVARRIATSPNIELRERLTEDLRHGRVRAGVSYAGANDQPGLIARRVDGGYVLDGTAPFVTGWGLVDILGVMARDADDEGSLISVLVPAEPSPAVHATPLPLIAADASKTVTLTFDGVQVPDSAVDNRISLRSFNASFILAAWRNGALALGIVRRCLGELTQLGIDTTPLAAEAARIRTELDDALTGQSDVYLARARASELAVRTASALATATGSAAVTRGNVAERSLREATFTLVFGSRPAIRTALLDRLTQAADTVFP</sequence>
<evidence type="ECO:0000313" key="2">
    <source>
        <dbReference type="Proteomes" id="UP001432062"/>
    </source>
</evidence>
<dbReference type="Gene3D" id="1.10.540.10">
    <property type="entry name" value="Acyl-CoA dehydrogenase/oxidase, N-terminal domain"/>
    <property type="match status" value="1"/>
</dbReference>
<name>A0ABZ1Z4T6_9NOCA</name>
<protein>
    <submittedName>
        <fullName evidence="1">Acyl-CoA/acyl-ACP dehydrogenase</fullName>
    </submittedName>
</protein>
<proteinExistence type="predicted"/>
<dbReference type="PANTHER" id="PTHR43884">
    <property type="entry name" value="ACYL-COA DEHYDROGENASE"/>
    <property type="match status" value="1"/>
</dbReference>
<dbReference type="InterPro" id="IPR037069">
    <property type="entry name" value="AcylCoA_DH/ox_N_sf"/>
</dbReference>
<accession>A0ABZ1Z4T6</accession>
<dbReference type="Proteomes" id="UP001432062">
    <property type="component" value="Chromosome"/>
</dbReference>
<keyword evidence="2" id="KW-1185">Reference proteome</keyword>
<dbReference type="RefSeq" id="WP_329415320.1">
    <property type="nucleotide sequence ID" value="NZ_CP109441.1"/>
</dbReference>
<reference evidence="1" key="1">
    <citation type="submission" date="2022-10" db="EMBL/GenBank/DDBJ databases">
        <title>The complete genomes of actinobacterial strains from the NBC collection.</title>
        <authorList>
            <person name="Joergensen T.S."/>
            <person name="Alvarez Arevalo M."/>
            <person name="Sterndorff E.B."/>
            <person name="Faurdal D."/>
            <person name="Vuksanovic O."/>
            <person name="Mourched A.-S."/>
            <person name="Charusanti P."/>
            <person name="Shaw S."/>
            <person name="Blin K."/>
            <person name="Weber T."/>
        </authorList>
    </citation>
    <scope>NUCLEOTIDE SEQUENCE</scope>
    <source>
        <strain evidence="1">NBC_01482</strain>
    </source>
</reference>
<dbReference type="PANTHER" id="PTHR43884:SF12">
    <property type="entry name" value="ISOVALERYL-COA DEHYDROGENASE, MITOCHONDRIAL-RELATED"/>
    <property type="match status" value="1"/>
</dbReference>
<dbReference type="SUPFAM" id="SSF56645">
    <property type="entry name" value="Acyl-CoA dehydrogenase NM domain-like"/>
    <property type="match status" value="1"/>
</dbReference>
<dbReference type="InterPro" id="IPR009100">
    <property type="entry name" value="AcylCoA_DH/oxidase_NM_dom_sf"/>
</dbReference>
<dbReference type="Gene3D" id="2.40.110.10">
    <property type="entry name" value="Butyryl-CoA Dehydrogenase, subunit A, domain 2"/>
    <property type="match status" value="1"/>
</dbReference>
<organism evidence="1 2">
    <name type="scientific">Nocardia vinacea</name>
    <dbReference type="NCBI Taxonomy" id="96468"/>
    <lineage>
        <taxon>Bacteria</taxon>
        <taxon>Bacillati</taxon>
        <taxon>Actinomycetota</taxon>
        <taxon>Actinomycetes</taxon>
        <taxon>Mycobacteriales</taxon>
        <taxon>Nocardiaceae</taxon>
        <taxon>Nocardia</taxon>
    </lineage>
</organism>
<evidence type="ECO:0000313" key="1">
    <source>
        <dbReference type="EMBL" id="WUV50548.1"/>
    </source>
</evidence>
<gene>
    <name evidence="1" type="ORF">OG563_21520</name>
</gene>
<dbReference type="EMBL" id="CP109441">
    <property type="protein sequence ID" value="WUV50548.1"/>
    <property type="molecule type" value="Genomic_DNA"/>
</dbReference>